<evidence type="ECO:0000313" key="2">
    <source>
        <dbReference type="Proteomes" id="UP000229342"/>
    </source>
</evidence>
<protein>
    <submittedName>
        <fullName evidence="1">Uncharacterized protein</fullName>
    </submittedName>
</protein>
<evidence type="ECO:0000313" key="1">
    <source>
        <dbReference type="EMBL" id="PIQ68691.1"/>
    </source>
</evidence>
<name>A0A2H0KBQ4_9BACT</name>
<dbReference type="EMBL" id="PCVG01000034">
    <property type="protein sequence ID" value="PIQ68691.1"/>
    <property type="molecule type" value="Genomic_DNA"/>
</dbReference>
<organism evidence="1 2">
    <name type="scientific">Candidatus Taylorbacteria bacterium CG11_big_fil_rev_8_21_14_0_20_46_11</name>
    <dbReference type="NCBI Taxonomy" id="1975025"/>
    <lineage>
        <taxon>Bacteria</taxon>
        <taxon>Candidatus Tayloriibacteriota</taxon>
    </lineage>
</organism>
<reference evidence="1 2" key="1">
    <citation type="submission" date="2017-09" db="EMBL/GenBank/DDBJ databases">
        <title>Depth-based differentiation of microbial function through sediment-hosted aquifers and enrichment of novel symbionts in the deep terrestrial subsurface.</title>
        <authorList>
            <person name="Probst A.J."/>
            <person name="Ladd B."/>
            <person name="Jarett J.K."/>
            <person name="Geller-Mcgrath D.E."/>
            <person name="Sieber C.M."/>
            <person name="Emerson J.B."/>
            <person name="Anantharaman K."/>
            <person name="Thomas B.C."/>
            <person name="Malmstrom R."/>
            <person name="Stieglmeier M."/>
            <person name="Klingl A."/>
            <person name="Woyke T."/>
            <person name="Ryan C.M."/>
            <person name="Banfield J.F."/>
        </authorList>
    </citation>
    <scope>NUCLEOTIDE SEQUENCE [LARGE SCALE GENOMIC DNA]</scope>
    <source>
        <strain evidence="1">CG11_big_fil_rev_8_21_14_0_20_46_11</strain>
    </source>
</reference>
<dbReference type="AlphaFoldDB" id="A0A2H0KBQ4"/>
<dbReference type="Proteomes" id="UP000229342">
    <property type="component" value="Unassembled WGS sequence"/>
</dbReference>
<proteinExistence type="predicted"/>
<accession>A0A2H0KBQ4</accession>
<gene>
    <name evidence="1" type="ORF">COV91_02795</name>
</gene>
<sequence length="251" mass="27969">MKKIIIAVIIIVVGFGVYFSMDNSKGNISSGKSFSYVLENCDGKSGLQKDTCLLQKASFAGDLSFCSNDHPGYSKDECYSEIAATQNNPKICEDNADDVSKCKDSYATSELDISKCVTDSCKTQVLSWISKYRLEESDCKNFTSNLQKSAFSGADEYSKKYQCTEFVADLDQEASYCDDLTLIGVDQRKIDRCKTKASKGNLTFQNCTTRMGYGYYRDACYYSLAKQDNSPGVCDFIDVTVLKDRCIKAFQ</sequence>
<comment type="caution">
    <text evidence="1">The sequence shown here is derived from an EMBL/GenBank/DDBJ whole genome shotgun (WGS) entry which is preliminary data.</text>
</comment>